<evidence type="ECO:0008006" key="5">
    <source>
        <dbReference type="Google" id="ProtNLM"/>
    </source>
</evidence>
<reference evidence="3 4" key="1">
    <citation type="submission" date="2017-03" db="EMBL/GenBank/DDBJ databases">
        <title>Lifting the veil on microbial sulfur biogeochemistry in mining wastewaters.</title>
        <authorList>
            <person name="Kantor R.S."/>
            <person name="Colenbrander Nelson T."/>
            <person name="Marshall S."/>
            <person name="Bennett D."/>
            <person name="Apte S."/>
            <person name="Camacho D."/>
            <person name="Thomas B.C."/>
            <person name="Warren L.A."/>
            <person name="Banfield J.F."/>
        </authorList>
    </citation>
    <scope>NUCLEOTIDE SEQUENCE [LARGE SCALE GENOMIC DNA]</scope>
    <source>
        <strain evidence="3">32-68-21</strain>
    </source>
</reference>
<dbReference type="Proteomes" id="UP000216147">
    <property type="component" value="Unassembled WGS sequence"/>
</dbReference>
<accession>A0A258HLG3</accession>
<dbReference type="InterPro" id="IPR011050">
    <property type="entry name" value="Pectin_lyase_fold/virulence"/>
</dbReference>
<feature type="region of interest" description="Disordered" evidence="1">
    <location>
        <begin position="31"/>
        <end position="74"/>
    </location>
</feature>
<evidence type="ECO:0000256" key="2">
    <source>
        <dbReference type="SAM" id="SignalP"/>
    </source>
</evidence>
<protein>
    <recommendedName>
        <fullName evidence="5">Right handed beta helix domain-containing protein</fullName>
    </recommendedName>
</protein>
<evidence type="ECO:0000313" key="4">
    <source>
        <dbReference type="Proteomes" id="UP000216147"/>
    </source>
</evidence>
<evidence type="ECO:0000313" key="3">
    <source>
        <dbReference type="EMBL" id="OYX57457.1"/>
    </source>
</evidence>
<gene>
    <name evidence="3" type="ORF">B7Y86_07110</name>
</gene>
<dbReference type="AlphaFoldDB" id="A0A258HLG3"/>
<feature type="chain" id="PRO_5013214613" description="Right handed beta helix domain-containing protein" evidence="2">
    <location>
        <begin position="21"/>
        <end position="486"/>
    </location>
</feature>
<name>A0A258HLG3_9CAUL</name>
<organism evidence="3 4">
    <name type="scientific">Brevundimonas subvibrioides</name>
    <dbReference type="NCBI Taxonomy" id="74313"/>
    <lineage>
        <taxon>Bacteria</taxon>
        <taxon>Pseudomonadati</taxon>
        <taxon>Pseudomonadota</taxon>
        <taxon>Alphaproteobacteria</taxon>
        <taxon>Caulobacterales</taxon>
        <taxon>Caulobacteraceae</taxon>
        <taxon>Brevundimonas</taxon>
    </lineage>
</organism>
<feature type="compositionally biased region" description="Basic and acidic residues" evidence="1">
    <location>
        <begin position="60"/>
        <end position="71"/>
    </location>
</feature>
<sequence>MNTLTIAVSALAIAAGLTVAAPDAQAQTAARVESQTRPNFGLLLDPPASQSRPQQRPRRWNYDTHRPDWRPGHQPPYGGPIIPGGEEIVLVDCGGNPGTGGVEAAVQRVRPGGTLVIRARGGACVGWLNVDKPMTIIGEGGFDPRRWNEGSAITLQAPDGLPCITVASGVRLELRDVVLASPRGGDAACIVSYGGQIVANRLGIRHAGDEAAIYADGGAVDLRDTIIDALTIAPAIVADGATLNLWETVISGSQSGIEIVPGNADPSRIDSVTLSGAETPNNFGPRSIGLAVRSRRDYGRVEVVNTRICGFSEGVAVEGASVTVSGSKICRADKGAVLYNGELTLTDSRVRAGSVGVAVQSGRAIVTNNTFVGMREVFDREYRATLDASGNRVWSDELCRPRWEPRYRDRYAPQWYQSPDQGYECQFTAYPRDWWDEMDGAYGDPYESYSYMPDNYGRFQQGDGWYDSNGRYVDGGRVRGEDRWRR</sequence>
<keyword evidence="2" id="KW-0732">Signal</keyword>
<evidence type="ECO:0000256" key="1">
    <source>
        <dbReference type="SAM" id="MobiDB-lite"/>
    </source>
</evidence>
<dbReference type="EMBL" id="NCEQ01000006">
    <property type="protein sequence ID" value="OYX57457.1"/>
    <property type="molecule type" value="Genomic_DNA"/>
</dbReference>
<comment type="caution">
    <text evidence="3">The sequence shown here is derived from an EMBL/GenBank/DDBJ whole genome shotgun (WGS) entry which is preliminary data.</text>
</comment>
<feature type="signal peptide" evidence="2">
    <location>
        <begin position="1"/>
        <end position="20"/>
    </location>
</feature>
<proteinExistence type="predicted"/>
<dbReference type="SUPFAM" id="SSF51126">
    <property type="entry name" value="Pectin lyase-like"/>
    <property type="match status" value="1"/>
</dbReference>